<evidence type="ECO:0000313" key="1">
    <source>
        <dbReference type="EMBL" id="PIC55245.1"/>
    </source>
</evidence>
<dbReference type="EMBL" id="PDUG01000001">
    <property type="protein sequence ID" value="PIC55245.1"/>
    <property type="molecule type" value="Genomic_DNA"/>
</dbReference>
<dbReference type="Proteomes" id="UP000230233">
    <property type="component" value="Chromosome I"/>
</dbReference>
<comment type="caution">
    <text evidence="1">The sequence shown here is derived from an EMBL/GenBank/DDBJ whole genome shotgun (WGS) entry which is preliminary data.</text>
</comment>
<accession>A0A2G5VTT9</accession>
<reference evidence="2" key="1">
    <citation type="submission" date="2017-10" db="EMBL/GenBank/DDBJ databases">
        <title>Rapid genome shrinkage in a self-fertile nematode reveals novel sperm competition proteins.</title>
        <authorList>
            <person name="Yin D."/>
            <person name="Schwarz E.M."/>
            <person name="Thomas C.G."/>
            <person name="Felde R.L."/>
            <person name="Korf I.F."/>
            <person name="Cutter A.D."/>
            <person name="Schartner C.M."/>
            <person name="Ralston E.J."/>
            <person name="Meyer B.J."/>
            <person name="Haag E.S."/>
        </authorList>
    </citation>
    <scope>NUCLEOTIDE SEQUENCE [LARGE SCALE GENOMIC DNA]</scope>
    <source>
        <strain evidence="2">JU1422</strain>
    </source>
</reference>
<dbReference type="AlphaFoldDB" id="A0A2G5VTT9"/>
<gene>
    <name evidence="1" type="primary">Cnig_chr_I.g595</name>
    <name evidence="1" type="ORF">B9Z55_000595</name>
</gene>
<sequence length="84" mass="9279">MAAESGKAVQLTRCPFIRKDGFLTLLGCVWGSLERKLCGNPTPRNHNTSVNEMEQGQVAHVAVAENPASAPRRKKIHIFLFFSV</sequence>
<protein>
    <submittedName>
        <fullName evidence="1">Uncharacterized protein</fullName>
    </submittedName>
</protein>
<evidence type="ECO:0000313" key="2">
    <source>
        <dbReference type="Proteomes" id="UP000230233"/>
    </source>
</evidence>
<organism evidence="1 2">
    <name type="scientific">Caenorhabditis nigoni</name>
    <dbReference type="NCBI Taxonomy" id="1611254"/>
    <lineage>
        <taxon>Eukaryota</taxon>
        <taxon>Metazoa</taxon>
        <taxon>Ecdysozoa</taxon>
        <taxon>Nematoda</taxon>
        <taxon>Chromadorea</taxon>
        <taxon>Rhabditida</taxon>
        <taxon>Rhabditina</taxon>
        <taxon>Rhabditomorpha</taxon>
        <taxon>Rhabditoidea</taxon>
        <taxon>Rhabditidae</taxon>
        <taxon>Peloderinae</taxon>
        <taxon>Caenorhabditis</taxon>
    </lineage>
</organism>
<keyword evidence="2" id="KW-1185">Reference proteome</keyword>
<dbReference type="OrthoDB" id="10527447at2759"/>
<name>A0A2G5VTT9_9PELO</name>
<proteinExistence type="predicted"/>